<gene>
    <name evidence="5" type="primary">hypBA1_2</name>
    <name evidence="5" type="ORF">HRbin17_01866</name>
</gene>
<feature type="domain" description="Glycoside hydrolase GH146 substrate-binding" evidence="3">
    <location>
        <begin position="623"/>
        <end position="756"/>
    </location>
</feature>
<reference evidence="6" key="1">
    <citation type="submission" date="2017-09" db="EMBL/GenBank/DDBJ databases">
        <title>Metaegenomics of thermophilic ammonia-oxidizing enrichment culture.</title>
        <authorList>
            <person name="Kato S."/>
            <person name="Suzuki K."/>
        </authorList>
    </citation>
    <scope>NUCLEOTIDE SEQUENCE [LARGE SCALE GENOMIC DNA]</scope>
</reference>
<dbReference type="InterPro" id="IPR032275">
    <property type="entry name" value="DUF4986"/>
</dbReference>
<feature type="domain" description="Non-reducing end beta-L-arabinofuranosidase-like GH127 middle" evidence="4">
    <location>
        <begin position="414"/>
        <end position="508"/>
    </location>
</feature>
<dbReference type="Proteomes" id="UP000236173">
    <property type="component" value="Unassembled WGS sequence"/>
</dbReference>
<dbReference type="Pfam" id="PF20620">
    <property type="entry name" value="DUF6805"/>
    <property type="match status" value="1"/>
</dbReference>
<evidence type="ECO:0000313" key="6">
    <source>
        <dbReference type="Proteomes" id="UP000236173"/>
    </source>
</evidence>
<keyword evidence="5" id="KW-0326">Glycosidase</keyword>
<dbReference type="SUPFAM" id="SSF48208">
    <property type="entry name" value="Six-hairpin glycosidases"/>
    <property type="match status" value="1"/>
</dbReference>
<proteinExistence type="predicted"/>
<dbReference type="InterPro" id="IPR046544">
    <property type="entry name" value="GH146_SB_dom"/>
</dbReference>
<dbReference type="PANTHER" id="PTHR31151">
    <property type="entry name" value="PROLINE-TRNA LIGASE (DUF1680)"/>
    <property type="match status" value="1"/>
</dbReference>
<feature type="domain" description="Non-reducing end beta-L-arabinofuranosidase-like GH127 catalytic" evidence="1">
    <location>
        <begin position="24"/>
        <end position="404"/>
    </location>
</feature>
<accession>A0A2H5XDU7</accession>
<keyword evidence="5" id="KW-0378">Hydrolase</keyword>
<evidence type="ECO:0000313" key="5">
    <source>
        <dbReference type="EMBL" id="GBC99344.1"/>
    </source>
</evidence>
<dbReference type="GO" id="GO:0005975">
    <property type="term" value="P:carbohydrate metabolic process"/>
    <property type="evidence" value="ECO:0007669"/>
    <property type="project" value="InterPro"/>
</dbReference>
<evidence type="ECO:0000259" key="3">
    <source>
        <dbReference type="Pfam" id="PF20620"/>
    </source>
</evidence>
<dbReference type="PANTHER" id="PTHR31151:SF0">
    <property type="entry name" value="PROLINE-TRNA LIGASE (DUF1680)"/>
    <property type="match status" value="1"/>
</dbReference>
<dbReference type="Pfam" id="PF07944">
    <property type="entry name" value="Beta-AFase-like_GH127_cat"/>
    <property type="match status" value="1"/>
</dbReference>
<evidence type="ECO:0000259" key="4">
    <source>
        <dbReference type="Pfam" id="PF20736"/>
    </source>
</evidence>
<dbReference type="EMBL" id="BEHT01000025">
    <property type="protein sequence ID" value="GBC99344.1"/>
    <property type="molecule type" value="Genomic_DNA"/>
</dbReference>
<organism evidence="5 6">
    <name type="scientific">Candidatus Fervidibacter japonicus</name>
    <dbReference type="NCBI Taxonomy" id="2035412"/>
    <lineage>
        <taxon>Bacteria</taxon>
        <taxon>Candidatus Fervidibacterota</taxon>
        <taxon>Candidatus Fervidibacter</taxon>
    </lineage>
</organism>
<name>A0A2H5XDU7_9BACT</name>
<dbReference type="GO" id="GO:0102478">
    <property type="term" value="F:beta-L-arabinofuranosidase activity"/>
    <property type="evidence" value="ECO:0007669"/>
    <property type="project" value="UniProtKB-EC"/>
</dbReference>
<sequence>MTEKMWVVAMAVSLAAHPFDLSRVRLLDSPFKRAMDRDAAYLLRLEPDRLLSRFRAEAGLPPKAPPYGGWERMGVAGHSLGHYLSACSLLFAATGDERFRERVNYIVDELELCQKAHGDGYVAAIPEGRRVFAEVAAGNIRARPFDLNGVWVPWYTLHKLFAGLLDAHRYCENAKAMQIATRLADWAERVTANLTDEQFQAMLACEHGGMVEVLAELYARTGDERYLRLAKRFYHRAVMDPLARGVDCLPGLHGNTQVPKVIGMARLYELTGARVPYRVIAEFFWERVVKHHVYVIGGFTDGEHFGEPDRLSDRLGANTAEVCKTYNLLKLTKHLFSWAPSAEKADYYERALYNHILASQNPDDGMMCYYVPLRPGHFKTYSTPFDSFWCCVGTGMESHARYGEFIYFHAGDELFVNLFIPSELDWREKGVKVRMETTFPESDTVQLRVTSEKPTLLTVSVRCPSWLADLPEAKVNGVPLPLSARPGSYLAVRRMWQTGDVLEVRLPMGLRLETLPDAPARAAILYGPIVLAGDWGPIDQPEPAPTPALVVQGHPIAEWAEMVHQTPLTFRTKGVGHPRDFTLVPFYAMHHRRYTIYWDLLTNEQWRQRVAEWRAEQERLQDLERRTVDLVRIGDASSESAHNLRGERTNSGAFAGRHWRHATDGGWFAYDLQVDPDHPMALVVTYWGSDTGSRVFDIVVDGKVIATQRLRRDKPERFFDVTYPIPLELTKGKTKVTVRFQAHPDAIAGGVFGVRTVRAKQ</sequence>
<dbReference type="InterPro" id="IPR008928">
    <property type="entry name" value="6-hairpin_glycosidase_sf"/>
</dbReference>
<dbReference type="InterPro" id="IPR049046">
    <property type="entry name" value="Beta-AFase-like_GH127_middle"/>
</dbReference>
<comment type="caution">
    <text evidence="5">The sequence shown here is derived from an EMBL/GenBank/DDBJ whole genome shotgun (WGS) entry which is preliminary data.</text>
</comment>
<dbReference type="AlphaFoldDB" id="A0A2H5XDU7"/>
<feature type="domain" description="DUF4986" evidence="2">
    <location>
        <begin position="546"/>
        <end position="598"/>
    </location>
</feature>
<evidence type="ECO:0000259" key="1">
    <source>
        <dbReference type="Pfam" id="PF07944"/>
    </source>
</evidence>
<dbReference type="InterPro" id="IPR012878">
    <property type="entry name" value="Beta-AFase-like_GH127_cat"/>
</dbReference>
<dbReference type="EC" id="3.2.1.185" evidence="5"/>
<evidence type="ECO:0000259" key="2">
    <source>
        <dbReference type="Pfam" id="PF16375"/>
    </source>
</evidence>
<dbReference type="Pfam" id="PF16375">
    <property type="entry name" value="DUF4986"/>
    <property type="match status" value="1"/>
</dbReference>
<dbReference type="Pfam" id="PF20736">
    <property type="entry name" value="Glyco_hydro127M"/>
    <property type="match status" value="1"/>
</dbReference>
<protein>
    <submittedName>
        <fullName evidence="5">Non-reducing end beta-L-arabinofuranosidase</fullName>
        <ecNumber evidence="5">3.2.1.185</ecNumber>
    </submittedName>
</protein>